<protein>
    <recommendedName>
        <fullName evidence="1">LYC1 C-terminal domain-containing protein</fullName>
    </recommendedName>
</protein>
<proteinExistence type="predicted"/>
<dbReference type="Pfam" id="PF13527">
    <property type="entry name" value="Acetyltransf_9"/>
    <property type="match status" value="1"/>
</dbReference>
<dbReference type="InterPro" id="IPR053013">
    <property type="entry name" value="LAT"/>
</dbReference>
<dbReference type="STRING" id="133385.A0A2T9YTG3"/>
<feature type="domain" description="LYC1 C-terminal" evidence="1">
    <location>
        <begin position="174"/>
        <end position="373"/>
    </location>
</feature>
<evidence type="ECO:0000313" key="3">
    <source>
        <dbReference type="Proteomes" id="UP000245383"/>
    </source>
</evidence>
<dbReference type="EMBL" id="MBFR01000052">
    <property type="protein sequence ID" value="PVU95564.1"/>
    <property type="molecule type" value="Genomic_DNA"/>
</dbReference>
<accession>A0A2T9YTG3</accession>
<name>A0A2T9YTG3_9FUNG</name>
<sequence length="374" mass="43413">MVENIKVEKSEYMLFAASTQEQKQRAWEESAEAWGIPFLTVEQYIKRKNLLSQQPFHIKNCTTWLYGKAEDFHKDPNTLNFLSHCETFDKKALIREAGKRTVSEANCKTVAAVFCKKEYRGNGYASNMMSALSNYIKKTAKVSNLYSDIGPGFYSRYGWKTYPSKYTEISVSSKNKDHVFESNNTTSFINRNTAKMFIEADAIHLKKELENAPVSQKLQFIIIPTTDVFEWRWARDENENFQVNNEYLSSDIFGVFLDANFSLDTLLDQNLNAKIPSFIIWSTRIRKNHIQVLRARFNNIEDVVPLLMATICYANANYIPKIILWNLKQEHSDIIESVFNSESKELKTTLPCVSLYPEETECSEWLVNENYCWA</sequence>
<keyword evidence="3" id="KW-1185">Reference proteome</keyword>
<dbReference type="PANTHER" id="PTHR34815:SF2">
    <property type="entry name" value="N-ACETYLTRANSFERASE DOMAIN-CONTAINING PROTEIN"/>
    <property type="match status" value="1"/>
</dbReference>
<dbReference type="InterPro" id="IPR055100">
    <property type="entry name" value="GNAT_LYC1-like"/>
</dbReference>
<gene>
    <name evidence="2" type="ORF">BB561_001730</name>
</gene>
<evidence type="ECO:0000313" key="2">
    <source>
        <dbReference type="EMBL" id="PVU95564.1"/>
    </source>
</evidence>
<dbReference type="AlphaFoldDB" id="A0A2T9YTG3"/>
<dbReference type="Proteomes" id="UP000245383">
    <property type="component" value="Unassembled WGS sequence"/>
</dbReference>
<dbReference type="Gene3D" id="3.40.630.30">
    <property type="match status" value="1"/>
</dbReference>
<comment type="caution">
    <text evidence="2">The sequence shown here is derived from an EMBL/GenBank/DDBJ whole genome shotgun (WGS) entry which is preliminary data.</text>
</comment>
<dbReference type="PANTHER" id="PTHR34815">
    <property type="entry name" value="LYSINE ACETYLTRANSFERASE"/>
    <property type="match status" value="1"/>
</dbReference>
<dbReference type="SUPFAM" id="SSF55729">
    <property type="entry name" value="Acyl-CoA N-acyltransferases (Nat)"/>
    <property type="match status" value="1"/>
</dbReference>
<evidence type="ECO:0000259" key="1">
    <source>
        <dbReference type="Pfam" id="PF22998"/>
    </source>
</evidence>
<reference evidence="2 3" key="1">
    <citation type="journal article" date="2018" name="MBio">
        <title>Comparative Genomics Reveals the Core Gene Toolbox for the Fungus-Insect Symbiosis.</title>
        <authorList>
            <person name="Wang Y."/>
            <person name="Stata M."/>
            <person name="Wang W."/>
            <person name="Stajich J.E."/>
            <person name="White M.M."/>
            <person name="Moncalvo J.M."/>
        </authorList>
    </citation>
    <scope>NUCLEOTIDE SEQUENCE [LARGE SCALE GENOMIC DNA]</scope>
    <source>
        <strain evidence="2 3">SWE-8-4</strain>
    </source>
</reference>
<organism evidence="2 3">
    <name type="scientific">Smittium simulii</name>
    <dbReference type="NCBI Taxonomy" id="133385"/>
    <lineage>
        <taxon>Eukaryota</taxon>
        <taxon>Fungi</taxon>
        <taxon>Fungi incertae sedis</taxon>
        <taxon>Zoopagomycota</taxon>
        <taxon>Kickxellomycotina</taxon>
        <taxon>Harpellomycetes</taxon>
        <taxon>Harpellales</taxon>
        <taxon>Legeriomycetaceae</taxon>
        <taxon>Smittium</taxon>
    </lineage>
</organism>
<dbReference type="Pfam" id="PF22998">
    <property type="entry name" value="GNAT_LYC1-like"/>
    <property type="match status" value="1"/>
</dbReference>
<dbReference type="OrthoDB" id="2020070at2759"/>
<dbReference type="InterPro" id="IPR016181">
    <property type="entry name" value="Acyl_CoA_acyltransferase"/>
</dbReference>